<organism evidence="1 2">
    <name type="scientific">Onchocerca volvulus</name>
    <dbReference type="NCBI Taxonomy" id="6282"/>
    <lineage>
        <taxon>Eukaryota</taxon>
        <taxon>Metazoa</taxon>
        <taxon>Ecdysozoa</taxon>
        <taxon>Nematoda</taxon>
        <taxon>Chromadorea</taxon>
        <taxon>Rhabditida</taxon>
        <taxon>Spirurina</taxon>
        <taxon>Spiruromorpha</taxon>
        <taxon>Filarioidea</taxon>
        <taxon>Onchocercidae</taxon>
        <taxon>Onchocerca</taxon>
    </lineage>
</organism>
<proteinExistence type="predicted"/>
<evidence type="ECO:0000313" key="2">
    <source>
        <dbReference type="Proteomes" id="UP000024404"/>
    </source>
</evidence>
<accession>A0A8R1TVI0</accession>
<reference evidence="1" key="2">
    <citation type="submission" date="2022-06" db="UniProtKB">
        <authorList>
            <consortium name="EnsemblMetazoa"/>
        </authorList>
    </citation>
    <scope>IDENTIFICATION</scope>
</reference>
<evidence type="ECO:0000313" key="1">
    <source>
        <dbReference type="EnsemblMetazoa" id="OVOC5735.1"/>
    </source>
</evidence>
<protein>
    <submittedName>
        <fullName evidence="1">Uncharacterized protein</fullName>
    </submittedName>
</protein>
<sequence>MHSSKLALKLNEKKKSQLLTIGVARSSLALFIVCAVSSCFPEQIIYWLKFLFENLFETPKFYFSLRVSLQTNYPKNFNKTICSQKN</sequence>
<dbReference type="AlphaFoldDB" id="A0A8R1TVI0"/>
<reference evidence="2" key="1">
    <citation type="submission" date="2013-10" db="EMBL/GenBank/DDBJ databases">
        <title>Genome sequencing of Onchocerca volvulus.</title>
        <authorList>
            <person name="Cotton J."/>
            <person name="Tsai J."/>
            <person name="Stanley E."/>
            <person name="Tracey A."/>
            <person name="Holroyd N."/>
            <person name="Lustigman S."/>
            <person name="Berriman M."/>
        </authorList>
    </citation>
    <scope>NUCLEOTIDE SEQUENCE</scope>
</reference>
<dbReference type="EnsemblMetazoa" id="OVOC5735.1">
    <property type="protein sequence ID" value="OVOC5735.1"/>
    <property type="gene ID" value="WBGene00242544"/>
</dbReference>
<keyword evidence="2" id="KW-1185">Reference proteome</keyword>
<dbReference type="EMBL" id="CMVM020000161">
    <property type="status" value="NOT_ANNOTATED_CDS"/>
    <property type="molecule type" value="Genomic_DNA"/>
</dbReference>
<name>A0A8R1TVI0_ONCVO</name>
<dbReference type="Proteomes" id="UP000024404">
    <property type="component" value="Unassembled WGS sequence"/>
</dbReference>